<accession>A0A2P2NIX6</accession>
<evidence type="ECO:0000313" key="1">
    <source>
        <dbReference type="EMBL" id="MBX42451.1"/>
    </source>
</evidence>
<proteinExistence type="predicted"/>
<sequence length="39" mass="4354">MSLVLGPPKFCCAMCLFVLGHVKGVHQLYKVSHQLDIKI</sequence>
<name>A0A2P2NIX6_RHIMU</name>
<dbReference type="AlphaFoldDB" id="A0A2P2NIX6"/>
<organism evidence="1">
    <name type="scientific">Rhizophora mucronata</name>
    <name type="common">Asiatic mangrove</name>
    <dbReference type="NCBI Taxonomy" id="61149"/>
    <lineage>
        <taxon>Eukaryota</taxon>
        <taxon>Viridiplantae</taxon>
        <taxon>Streptophyta</taxon>
        <taxon>Embryophyta</taxon>
        <taxon>Tracheophyta</taxon>
        <taxon>Spermatophyta</taxon>
        <taxon>Magnoliopsida</taxon>
        <taxon>eudicotyledons</taxon>
        <taxon>Gunneridae</taxon>
        <taxon>Pentapetalae</taxon>
        <taxon>rosids</taxon>
        <taxon>fabids</taxon>
        <taxon>Malpighiales</taxon>
        <taxon>Rhizophoraceae</taxon>
        <taxon>Rhizophora</taxon>
    </lineage>
</organism>
<reference evidence="1" key="1">
    <citation type="submission" date="2018-02" db="EMBL/GenBank/DDBJ databases">
        <title>Rhizophora mucronata_Transcriptome.</title>
        <authorList>
            <person name="Meera S.P."/>
            <person name="Sreeshan A."/>
            <person name="Augustine A."/>
        </authorList>
    </citation>
    <scope>NUCLEOTIDE SEQUENCE</scope>
    <source>
        <tissue evidence="1">Leaf</tissue>
    </source>
</reference>
<dbReference type="EMBL" id="GGEC01061967">
    <property type="protein sequence ID" value="MBX42451.1"/>
    <property type="molecule type" value="Transcribed_RNA"/>
</dbReference>
<protein>
    <submittedName>
        <fullName evidence="1">Uncharacterized protein</fullName>
    </submittedName>
</protein>